<evidence type="ECO:0000313" key="9">
    <source>
        <dbReference type="EMBL" id="MFC3763037.1"/>
    </source>
</evidence>
<evidence type="ECO:0000256" key="1">
    <source>
        <dbReference type="ARBA" id="ARBA00004202"/>
    </source>
</evidence>
<dbReference type="PANTHER" id="PTHR43297:SF2">
    <property type="entry name" value="DIPEPTIDE TRANSPORT ATP-BINDING PROTEIN DPPD"/>
    <property type="match status" value="1"/>
</dbReference>
<sequence>MNEQPLLEIRDLRVEFNTDDGVVRAVDSVSFDVFPGEVLGVVGESGSGKSVTAMSILGLIRQPPGKITGGTIGFRGKDLLRMKTKELRRVRGGDIAMVFQDPMTALNPVITVGQQITEALHLHNGNLSPGGARERAIGLLALVGVPDPPARFRQYPHEYSGGMRQRAMIAMAIANDPALLIADEPTTALDVTIQAQVLALLRKAARETGAATILITHDLGVIAELADRIVVMYAGRIVETGDVRSIFANPRHPYTRGLLDSLPRLDQDTDELRPIAGSPPSLIDVPSGCAFHPRCAISRGRERCRTERPELAVAATGQLSACHFHAELAPEPSHQEVTA</sequence>
<dbReference type="GO" id="GO:0005524">
    <property type="term" value="F:ATP binding"/>
    <property type="evidence" value="ECO:0007669"/>
    <property type="project" value="UniProtKB-KW"/>
</dbReference>
<dbReference type="InterPro" id="IPR003439">
    <property type="entry name" value="ABC_transporter-like_ATP-bd"/>
</dbReference>
<comment type="similarity">
    <text evidence="2">Belongs to the ABC transporter superfamily.</text>
</comment>
<keyword evidence="10" id="KW-1185">Reference proteome</keyword>
<dbReference type="EMBL" id="JBHRZH010000017">
    <property type="protein sequence ID" value="MFC3763037.1"/>
    <property type="molecule type" value="Genomic_DNA"/>
</dbReference>
<feature type="domain" description="ABC transporter" evidence="8">
    <location>
        <begin position="9"/>
        <end position="259"/>
    </location>
</feature>
<organism evidence="9 10">
    <name type="scientific">Tenggerimyces flavus</name>
    <dbReference type="NCBI Taxonomy" id="1708749"/>
    <lineage>
        <taxon>Bacteria</taxon>
        <taxon>Bacillati</taxon>
        <taxon>Actinomycetota</taxon>
        <taxon>Actinomycetes</taxon>
        <taxon>Propionibacteriales</taxon>
        <taxon>Nocardioidaceae</taxon>
        <taxon>Tenggerimyces</taxon>
    </lineage>
</organism>
<dbReference type="NCBIfam" id="TIGR01727">
    <property type="entry name" value="oligo_HPY"/>
    <property type="match status" value="1"/>
</dbReference>
<dbReference type="SMART" id="SM00382">
    <property type="entry name" value="AAA"/>
    <property type="match status" value="1"/>
</dbReference>
<evidence type="ECO:0000259" key="8">
    <source>
        <dbReference type="PROSITE" id="PS50893"/>
    </source>
</evidence>
<dbReference type="Pfam" id="PF08352">
    <property type="entry name" value="oligo_HPY"/>
    <property type="match status" value="1"/>
</dbReference>
<evidence type="ECO:0000256" key="6">
    <source>
        <dbReference type="ARBA" id="ARBA00022840"/>
    </source>
</evidence>
<keyword evidence="6 9" id="KW-0067">ATP-binding</keyword>
<dbReference type="Gene3D" id="3.40.50.300">
    <property type="entry name" value="P-loop containing nucleotide triphosphate hydrolases"/>
    <property type="match status" value="1"/>
</dbReference>
<evidence type="ECO:0000256" key="7">
    <source>
        <dbReference type="ARBA" id="ARBA00023136"/>
    </source>
</evidence>
<evidence type="ECO:0000313" key="10">
    <source>
        <dbReference type="Proteomes" id="UP001595699"/>
    </source>
</evidence>
<dbReference type="PROSITE" id="PS50893">
    <property type="entry name" value="ABC_TRANSPORTER_2"/>
    <property type="match status" value="1"/>
</dbReference>
<dbReference type="PANTHER" id="PTHR43297">
    <property type="entry name" value="OLIGOPEPTIDE TRANSPORT ATP-BINDING PROTEIN APPD"/>
    <property type="match status" value="1"/>
</dbReference>
<comment type="caution">
    <text evidence="9">The sequence shown here is derived from an EMBL/GenBank/DDBJ whole genome shotgun (WGS) entry which is preliminary data.</text>
</comment>
<dbReference type="Pfam" id="PF00005">
    <property type="entry name" value="ABC_tran"/>
    <property type="match status" value="1"/>
</dbReference>
<accession>A0ABV7YD72</accession>
<dbReference type="InterPro" id="IPR017871">
    <property type="entry name" value="ABC_transporter-like_CS"/>
</dbReference>
<dbReference type="PROSITE" id="PS00211">
    <property type="entry name" value="ABC_TRANSPORTER_1"/>
    <property type="match status" value="1"/>
</dbReference>
<keyword evidence="5" id="KW-0547">Nucleotide-binding</keyword>
<dbReference type="RefSeq" id="WP_205119877.1">
    <property type="nucleotide sequence ID" value="NZ_JAFBCM010000001.1"/>
</dbReference>
<keyword evidence="7" id="KW-0472">Membrane</keyword>
<dbReference type="SUPFAM" id="SSF52540">
    <property type="entry name" value="P-loop containing nucleoside triphosphate hydrolases"/>
    <property type="match status" value="1"/>
</dbReference>
<evidence type="ECO:0000256" key="2">
    <source>
        <dbReference type="ARBA" id="ARBA00005417"/>
    </source>
</evidence>
<reference evidence="10" key="1">
    <citation type="journal article" date="2019" name="Int. J. Syst. Evol. Microbiol.">
        <title>The Global Catalogue of Microorganisms (GCM) 10K type strain sequencing project: providing services to taxonomists for standard genome sequencing and annotation.</title>
        <authorList>
            <consortium name="The Broad Institute Genomics Platform"/>
            <consortium name="The Broad Institute Genome Sequencing Center for Infectious Disease"/>
            <person name="Wu L."/>
            <person name="Ma J."/>
        </authorList>
    </citation>
    <scope>NUCLEOTIDE SEQUENCE [LARGE SCALE GENOMIC DNA]</scope>
    <source>
        <strain evidence="10">CGMCC 4.7241</strain>
    </source>
</reference>
<evidence type="ECO:0000256" key="4">
    <source>
        <dbReference type="ARBA" id="ARBA00022475"/>
    </source>
</evidence>
<proteinExistence type="inferred from homology"/>
<comment type="subcellular location">
    <subcellularLocation>
        <location evidence="1">Cell membrane</location>
        <topology evidence="1">Peripheral membrane protein</topology>
    </subcellularLocation>
</comment>
<keyword evidence="4" id="KW-1003">Cell membrane</keyword>
<evidence type="ECO:0000256" key="5">
    <source>
        <dbReference type="ARBA" id="ARBA00022741"/>
    </source>
</evidence>
<gene>
    <name evidence="9" type="ORF">ACFOUW_19505</name>
</gene>
<dbReference type="InterPro" id="IPR003593">
    <property type="entry name" value="AAA+_ATPase"/>
</dbReference>
<name>A0ABV7YD72_9ACTN</name>
<keyword evidence="3" id="KW-0813">Transport</keyword>
<dbReference type="InterPro" id="IPR013563">
    <property type="entry name" value="Oligopep_ABC_C"/>
</dbReference>
<dbReference type="InterPro" id="IPR050388">
    <property type="entry name" value="ABC_Ni/Peptide_Import"/>
</dbReference>
<dbReference type="Proteomes" id="UP001595699">
    <property type="component" value="Unassembled WGS sequence"/>
</dbReference>
<dbReference type="CDD" id="cd03257">
    <property type="entry name" value="ABC_NikE_OppD_transporters"/>
    <property type="match status" value="1"/>
</dbReference>
<protein>
    <submittedName>
        <fullName evidence="9">ABC transporter ATP-binding protein</fullName>
    </submittedName>
</protein>
<evidence type="ECO:0000256" key="3">
    <source>
        <dbReference type="ARBA" id="ARBA00022448"/>
    </source>
</evidence>
<dbReference type="InterPro" id="IPR027417">
    <property type="entry name" value="P-loop_NTPase"/>
</dbReference>